<protein>
    <submittedName>
        <fullName evidence="1">DNA adenine methylase</fullName>
        <ecNumber evidence="1">2.1.1.72</ecNumber>
    </submittedName>
</protein>
<evidence type="ECO:0000313" key="1">
    <source>
        <dbReference type="EMBL" id="MBB6203383.1"/>
    </source>
</evidence>
<keyword evidence="1" id="KW-0489">Methyltransferase</keyword>
<name>A0AAW3UXR5_9BURK</name>
<dbReference type="EC" id="2.1.1.72" evidence="1"/>
<dbReference type="GO" id="GO:0009007">
    <property type="term" value="F:site-specific DNA-methyltransferase (adenine-specific) activity"/>
    <property type="evidence" value="ECO:0007669"/>
    <property type="project" value="UniProtKB-EC"/>
</dbReference>
<dbReference type="InterPro" id="IPR029063">
    <property type="entry name" value="SAM-dependent_MTases_sf"/>
</dbReference>
<dbReference type="SUPFAM" id="SSF53335">
    <property type="entry name" value="S-adenosyl-L-methionine-dependent methyltransferases"/>
    <property type="match status" value="1"/>
</dbReference>
<gene>
    <name evidence="1" type="ORF">GGD69_004261</name>
</gene>
<reference evidence="1 2" key="1">
    <citation type="submission" date="2020-08" db="EMBL/GenBank/DDBJ databases">
        <title>Genomic Encyclopedia of Type Strains, Phase IV (KMG-V): Genome sequencing to study the core and pangenomes of soil and plant-associated prokaryotes.</title>
        <authorList>
            <person name="Whitman W."/>
        </authorList>
    </citation>
    <scope>NUCLEOTIDE SEQUENCE [LARGE SCALE GENOMIC DNA]</scope>
    <source>
        <strain evidence="1 2">SEMIA 4013</strain>
    </source>
</reference>
<dbReference type="Gene3D" id="3.40.50.150">
    <property type="entry name" value="Vaccinia Virus protein VP39"/>
    <property type="match status" value="1"/>
</dbReference>
<dbReference type="EMBL" id="JACIIK010000007">
    <property type="protein sequence ID" value="MBB6203383.1"/>
    <property type="molecule type" value="Genomic_DNA"/>
</dbReference>
<evidence type="ECO:0000313" key="2">
    <source>
        <dbReference type="Proteomes" id="UP000518681"/>
    </source>
</evidence>
<proteinExistence type="predicted"/>
<keyword evidence="1" id="KW-0808">Transferase</keyword>
<comment type="caution">
    <text evidence="1">The sequence shown here is derived from an EMBL/GenBank/DDBJ whole genome shotgun (WGS) entry which is preliminary data.</text>
</comment>
<accession>A0AAW3UXR5</accession>
<sequence>MEGLTFGTATTSPPGLNLLRLEETLSAAHLRLSGAYIEKLDWQTCVTRYDRPHTFFYLDPPYWQIEGYGVPFEFGQDERMAAASRGLQGRAILTLMITQHFTICSQALTESELNWRIPLAVRPTPLCTES</sequence>
<organism evidence="1 2">
    <name type="scientific">Paraburkholderia fungorum</name>
    <dbReference type="NCBI Taxonomy" id="134537"/>
    <lineage>
        <taxon>Bacteria</taxon>
        <taxon>Pseudomonadati</taxon>
        <taxon>Pseudomonadota</taxon>
        <taxon>Betaproteobacteria</taxon>
        <taxon>Burkholderiales</taxon>
        <taxon>Burkholderiaceae</taxon>
        <taxon>Paraburkholderia</taxon>
    </lineage>
</organism>
<dbReference type="AlphaFoldDB" id="A0AAW3UXR5"/>
<dbReference type="Proteomes" id="UP000518681">
    <property type="component" value="Unassembled WGS sequence"/>
</dbReference>
<dbReference type="GO" id="GO:0032259">
    <property type="term" value="P:methylation"/>
    <property type="evidence" value="ECO:0007669"/>
    <property type="project" value="UniProtKB-KW"/>
</dbReference>